<dbReference type="OrthoDB" id="2357318at2759"/>
<accession>A0A9P8EQU3</accession>
<reference evidence="1" key="1">
    <citation type="journal article" date="2021" name="J Fungi (Basel)">
        <title>Virulence traits and population genomics of the black yeast Aureobasidium melanogenum.</title>
        <authorList>
            <person name="Cernosa A."/>
            <person name="Sun X."/>
            <person name="Gostincar C."/>
            <person name="Fang C."/>
            <person name="Gunde-Cimerman N."/>
            <person name="Song Z."/>
        </authorList>
    </citation>
    <scope>NUCLEOTIDE SEQUENCE</scope>
    <source>
        <strain evidence="1">EXF-9911</strain>
    </source>
</reference>
<dbReference type="InterPro" id="IPR055334">
    <property type="entry name" value="PEX8-like"/>
</dbReference>
<reference evidence="1" key="2">
    <citation type="submission" date="2021-08" db="EMBL/GenBank/DDBJ databases">
        <authorList>
            <person name="Gostincar C."/>
            <person name="Sun X."/>
            <person name="Song Z."/>
            <person name="Gunde-Cimerman N."/>
        </authorList>
    </citation>
    <scope>NUCLEOTIDE SEQUENCE</scope>
    <source>
        <strain evidence="1">EXF-9911</strain>
    </source>
</reference>
<name>A0A9P8EQU3_AURME</name>
<proteinExistence type="predicted"/>
<dbReference type="EMBL" id="JAHFXF010000118">
    <property type="protein sequence ID" value="KAG9695875.1"/>
    <property type="molecule type" value="Genomic_DNA"/>
</dbReference>
<protein>
    <submittedName>
        <fullName evidence="1">Peroxin-8 Pex8-penicillium chrysogenum</fullName>
    </submittedName>
</protein>
<evidence type="ECO:0000313" key="1">
    <source>
        <dbReference type="EMBL" id="KAG9695875.1"/>
    </source>
</evidence>
<dbReference type="PANTHER" id="PTHR39214:SF1">
    <property type="entry name" value="MICROBODY (PEROXISOME) BIOGENESIS PROTEIN PEROXIN 8 (EUROFUNG)"/>
    <property type="match status" value="1"/>
</dbReference>
<dbReference type="Proteomes" id="UP000779574">
    <property type="component" value="Unassembled WGS sequence"/>
</dbReference>
<sequence>MSTDRLLATLLRYLQSAPHQQDTRRLLGTAASLLTSLNNPLNITLLTSQLLSAPALWPHPNPLTSSLTFMSLFHSAAIKCHERETAHLESQQSHTSIRPHVESHLPLHDWIQAVLKGADQHSAPDHHLLAIAGLIVGLATRDHDFMSTNIASTLRSAFVKAVNLALSETPAGHDFAHGNICLALNHAFTHLSDIERSTLDYDRLLPVLMTSTFHSPHGLRSGYFLGAADADLHQVSSQQFNWPSDSPSYQQIESILKSPLISSLGPLSRLIAHTVDHVKDAWLVQSAVEDLSDFSKRLGTQWRQNKLSEIDASEESIFLQEEARKSTVPTLWKLLRSTLFAIVIVLRSASGRVVGNTALAAHGNAPHTAQAILHSLRSLSFVFSRMGNVSFSQYTFTYLTSIDILANYPNHSATFLDSITPSELGHIPSHPFERNLDLFFLNTAEHFALVLSSRQNEDLLLAAASPYLITAGNSNLLPIFEAAHSVTLSVFSAPQNVDLTAKHLPFYVDALFRVFPHNLSARQFRLAFKNLIRVVSPPSRIATTQPMLAATLLDLVHERASHAPDTPLPPSYVPLSTSSPELESIPQSTIPDLSEKAVLILTLIDAFPCLSLALLEEWLPLTATATQMVTDSAMREYCKKHFWEVLVGGEMDPERSQICVRWWTSRGGRESLLYGDDMPDDAYVMSGGLGEQEKVMAKL</sequence>
<gene>
    <name evidence="1" type="ORF">KCU76_g4144</name>
</gene>
<comment type="caution">
    <text evidence="1">The sequence shown here is derived from an EMBL/GenBank/DDBJ whole genome shotgun (WGS) entry which is preliminary data.</text>
</comment>
<dbReference type="Pfam" id="PF26001">
    <property type="entry name" value="Pex8"/>
    <property type="match status" value="1"/>
</dbReference>
<dbReference type="PANTHER" id="PTHR39214">
    <property type="entry name" value="MICROBODY (PEROXISOME) BIOGENESIS PROTEIN PEROXIN 8 (EUROFUNG)"/>
    <property type="match status" value="1"/>
</dbReference>
<feature type="non-terminal residue" evidence="1">
    <location>
        <position position="699"/>
    </location>
</feature>
<evidence type="ECO:0000313" key="2">
    <source>
        <dbReference type="Proteomes" id="UP000779574"/>
    </source>
</evidence>
<dbReference type="AlphaFoldDB" id="A0A9P8EQU3"/>
<organism evidence="1 2">
    <name type="scientific">Aureobasidium melanogenum</name>
    <name type="common">Aureobasidium pullulans var. melanogenum</name>
    <dbReference type="NCBI Taxonomy" id="46634"/>
    <lineage>
        <taxon>Eukaryota</taxon>
        <taxon>Fungi</taxon>
        <taxon>Dikarya</taxon>
        <taxon>Ascomycota</taxon>
        <taxon>Pezizomycotina</taxon>
        <taxon>Dothideomycetes</taxon>
        <taxon>Dothideomycetidae</taxon>
        <taxon>Dothideales</taxon>
        <taxon>Saccotheciaceae</taxon>
        <taxon>Aureobasidium</taxon>
    </lineage>
</organism>